<keyword evidence="2" id="KW-1185">Reference proteome</keyword>
<name>W4M3P6_9BACT</name>
<evidence type="ECO:0000313" key="1">
    <source>
        <dbReference type="EMBL" id="ETX04974.1"/>
    </source>
</evidence>
<gene>
    <name evidence="1" type="ORF">ETSY2_25720</name>
</gene>
<accession>W4M3P6</accession>
<dbReference type="AlphaFoldDB" id="W4M3P6"/>
<organism evidence="1 2">
    <name type="scientific">Candidatus Entotheonella gemina</name>
    <dbReference type="NCBI Taxonomy" id="1429439"/>
    <lineage>
        <taxon>Bacteria</taxon>
        <taxon>Pseudomonadati</taxon>
        <taxon>Nitrospinota/Tectimicrobiota group</taxon>
        <taxon>Candidatus Tectimicrobiota</taxon>
        <taxon>Candidatus Entotheonellia</taxon>
        <taxon>Candidatus Entotheonellales</taxon>
        <taxon>Candidatus Entotheonellaceae</taxon>
        <taxon>Candidatus Entotheonella</taxon>
    </lineage>
</organism>
<dbReference type="EMBL" id="AZHX01001074">
    <property type="protein sequence ID" value="ETX04974.1"/>
    <property type="molecule type" value="Genomic_DNA"/>
</dbReference>
<protein>
    <submittedName>
        <fullName evidence="1">Uncharacterized protein</fullName>
    </submittedName>
</protein>
<proteinExistence type="predicted"/>
<comment type="caution">
    <text evidence="1">The sequence shown here is derived from an EMBL/GenBank/DDBJ whole genome shotgun (WGS) entry which is preliminary data.</text>
</comment>
<sequence>MIENDVELQAAQEYVLRFERILTVARSTYTPEAYEAMAGSYLAEIERVNTEIVEYLRRPPAKEVA</sequence>
<dbReference type="HOGENOM" id="CLU_203747_0_0_7"/>
<reference evidence="1 2" key="1">
    <citation type="journal article" date="2014" name="Nature">
        <title>An environmental bacterial taxon with a large and distinct metabolic repertoire.</title>
        <authorList>
            <person name="Wilson M.C."/>
            <person name="Mori T."/>
            <person name="Ruckert C."/>
            <person name="Uria A.R."/>
            <person name="Helf M.J."/>
            <person name="Takada K."/>
            <person name="Gernert C."/>
            <person name="Steffens U.A."/>
            <person name="Heycke N."/>
            <person name="Schmitt S."/>
            <person name="Rinke C."/>
            <person name="Helfrich E.J."/>
            <person name="Brachmann A.O."/>
            <person name="Gurgui C."/>
            <person name="Wakimoto T."/>
            <person name="Kracht M."/>
            <person name="Crusemann M."/>
            <person name="Hentschel U."/>
            <person name="Abe I."/>
            <person name="Matsunaga S."/>
            <person name="Kalinowski J."/>
            <person name="Takeyama H."/>
            <person name="Piel J."/>
        </authorList>
    </citation>
    <scope>NUCLEOTIDE SEQUENCE [LARGE SCALE GENOMIC DNA]</scope>
    <source>
        <strain evidence="2">TSY2</strain>
    </source>
</reference>
<dbReference type="Proteomes" id="UP000019140">
    <property type="component" value="Unassembled WGS sequence"/>
</dbReference>
<evidence type="ECO:0000313" key="2">
    <source>
        <dbReference type="Proteomes" id="UP000019140"/>
    </source>
</evidence>